<accession>A0A364L5A6</accession>
<organism evidence="2 3">
    <name type="scientific">Talaromyces amestolkiae</name>
    <dbReference type="NCBI Taxonomy" id="1196081"/>
    <lineage>
        <taxon>Eukaryota</taxon>
        <taxon>Fungi</taxon>
        <taxon>Dikarya</taxon>
        <taxon>Ascomycota</taxon>
        <taxon>Pezizomycotina</taxon>
        <taxon>Eurotiomycetes</taxon>
        <taxon>Eurotiomycetidae</taxon>
        <taxon>Eurotiales</taxon>
        <taxon>Trichocomaceae</taxon>
        <taxon>Talaromyces</taxon>
        <taxon>Talaromyces sect. Talaromyces</taxon>
    </lineage>
</organism>
<evidence type="ECO:0000313" key="2">
    <source>
        <dbReference type="EMBL" id="RAO70989.1"/>
    </source>
</evidence>
<evidence type="ECO:0000313" key="3">
    <source>
        <dbReference type="Proteomes" id="UP000249363"/>
    </source>
</evidence>
<dbReference type="Proteomes" id="UP000249363">
    <property type="component" value="Unassembled WGS sequence"/>
</dbReference>
<name>A0A364L5A6_TALAM</name>
<gene>
    <name evidence="2" type="ORF">BHQ10_007001</name>
</gene>
<feature type="region of interest" description="Disordered" evidence="1">
    <location>
        <begin position="203"/>
        <end position="232"/>
    </location>
</feature>
<dbReference type="RefSeq" id="XP_040735505.1">
    <property type="nucleotide sequence ID" value="XM_040879650.1"/>
</dbReference>
<comment type="caution">
    <text evidence="2">The sequence shown here is derived from an EMBL/GenBank/DDBJ whole genome shotgun (WGS) entry which is preliminary data.</text>
</comment>
<dbReference type="AlphaFoldDB" id="A0A364L5A6"/>
<proteinExistence type="predicted"/>
<feature type="compositionally biased region" description="Pro residues" evidence="1">
    <location>
        <begin position="42"/>
        <end position="51"/>
    </location>
</feature>
<evidence type="ECO:0000256" key="1">
    <source>
        <dbReference type="SAM" id="MobiDB-lite"/>
    </source>
</evidence>
<protein>
    <submittedName>
        <fullName evidence="2">Uncharacterized protein</fullName>
    </submittedName>
</protein>
<reference evidence="2 3" key="1">
    <citation type="journal article" date="2017" name="Biotechnol. Biofuels">
        <title>Differential beta-glucosidase expression as a function of carbon source availability in Talaromyces amestolkiae: a genomic and proteomic approach.</title>
        <authorList>
            <person name="de Eugenio L.I."/>
            <person name="Mendez-Liter J.A."/>
            <person name="Nieto-Dominguez M."/>
            <person name="Alonso L."/>
            <person name="Gil-Munoz J."/>
            <person name="Barriuso J."/>
            <person name="Prieto A."/>
            <person name="Martinez M.J."/>
        </authorList>
    </citation>
    <scope>NUCLEOTIDE SEQUENCE [LARGE SCALE GENOMIC DNA]</scope>
    <source>
        <strain evidence="2 3">CIB</strain>
    </source>
</reference>
<feature type="compositionally biased region" description="Acidic residues" evidence="1">
    <location>
        <begin position="207"/>
        <end position="231"/>
    </location>
</feature>
<feature type="region of interest" description="Disordered" evidence="1">
    <location>
        <begin position="1"/>
        <end position="53"/>
    </location>
</feature>
<dbReference type="OrthoDB" id="5396104at2759"/>
<dbReference type="EMBL" id="MIKG01000014">
    <property type="protein sequence ID" value="RAO70989.1"/>
    <property type="molecule type" value="Genomic_DNA"/>
</dbReference>
<keyword evidence="3" id="KW-1185">Reference proteome</keyword>
<dbReference type="GeneID" id="63796217"/>
<sequence>MRLLSRLEKGSRKPNDTIWPISPSLSSSSPFTSQSSSTESPTSPPSSPPSPISYFDPFETPKCPMSWTWTCHTCNRNWRIGTTSRCLNCSHRMCMLSESTNSPSRRKKFNSPTDLSPDQPLLSSLLSAEKPDIRRPILPLKDDAGLDRYRYNQQLKRHFRRSRNRQDRRRKAKYCRSQFDYAGWEEWNEWRRDVRQFRNALRRGYDDGDDTDESESTLADEEDEAEEDGADEDRAYKLFPATGRLHVVASSGPAAAAARKEPLEWNCWDDCDFPAHCIHARNERMQREASLNRVFL</sequence>
<feature type="compositionally biased region" description="Basic and acidic residues" evidence="1">
    <location>
        <begin position="1"/>
        <end position="15"/>
    </location>
</feature>
<feature type="compositionally biased region" description="Low complexity" evidence="1">
    <location>
        <begin position="20"/>
        <end position="41"/>
    </location>
</feature>